<keyword evidence="2" id="KW-1185">Reference proteome</keyword>
<proteinExistence type="predicted"/>
<dbReference type="AlphaFoldDB" id="A0A934KNQ8"/>
<evidence type="ECO:0000313" key="2">
    <source>
        <dbReference type="Proteomes" id="UP000662373"/>
    </source>
</evidence>
<protein>
    <submittedName>
        <fullName evidence="1">GxxExxY protein</fullName>
    </submittedName>
</protein>
<comment type="caution">
    <text evidence="1">The sequence shown here is derived from an EMBL/GenBank/DDBJ whole genome shotgun (WGS) entry which is preliminary data.</text>
</comment>
<dbReference type="NCBIfam" id="TIGR04256">
    <property type="entry name" value="GxxExxY"/>
    <property type="match status" value="1"/>
</dbReference>
<dbReference type="Pfam" id="PF13366">
    <property type="entry name" value="PDDEXK_3"/>
    <property type="match status" value="1"/>
</dbReference>
<accession>A0A934KNQ8</accession>
<reference evidence="1 2" key="1">
    <citation type="submission" date="2020-09" db="EMBL/GenBank/DDBJ databases">
        <title>Draft genome of Gelidibacter salicanalis PAMC21136.</title>
        <authorList>
            <person name="Park H."/>
        </authorList>
    </citation>
    <scope>NUCLEOTIDE SEQUENCE [LARGE SCALE GENOMIC DNA]</scope>
    <source>
        <strain evidence="1 2">PAMC21136</strain>
    </source>
</reference>
<dbReference type="RefSeq" id="WP_199596797.1">
    <property type="nucleotide sequence ID" value="NZ_JAEHJZ010000003.1"/>
</dbReference>
<dbReference type="EMBL" id="JAEHJZ010000003">
    <property type="protein sequence ID" value="MBJ7879350.1"/>
    <property type="molecule type" value="Genomic_DNA"/>
</dbReference>
<dbReference type="InterPro" id="IPR026350">
    <property type="entry name" value="GxxExxY"/>
</dbReference>
<organism evidence="1 2">
    <name type="scientific">Gelidibacter salicanalis</name>
    <dbReference type="NCBI Taxonomy" id="291193"/>
    <lineage>
        <taxon>Bacteria</taxon>
        <taxon>Pseudomonadati</taxon>
        <taxon>Bacteroidota</taxon>
        <taxon>Flavobacteriia</taxon>
        <taxon>Flavobacteriales</taxon>
        <taxon>Flavobacteriaceae</taxon>
        <taxon>Gelidibacter</taxon>
    </lineage>
</organism>
<name>A0A934KNQ8_9FLAO</name>
<evidence type="ECO:0000313" key="1">
    <source>
        <dbReference type="EMBL" id="MBJ7879350.1"/>
    </source>
</evidence>
<dbReference type="Proteomes" id="UP000662373">
    <property type="component" value="Unassembled WGS sequence"/>
</dbReference>
<sequence>MEEDYIFKKENYQIVGILFEVHKNLGKGFSEIVYKDALEYEFNNNNIPFIREKEFKVKYKDTFLKHKFYADFVVYNNIILEIKTVECFNASHYNQCINYLKISGYKLAILANFNLISLEYKRIIDSKKK</sequence>
<gene>
    <name evidence="1" type="ORF">JEM65_01595</name>
</gene>